<evidence type="ECO:0000313" key="5">
    <source>
        <dbReference type="Proteomes" id="UP000500826"/>
    </source>
</evidence>
<dbReference type="Pfam" id="PF01266">
    <property type="entry name" value="DAO"/>
    <property type="match status" value="1"/>
</dbReference>
<gene>
    <name evidence="4" type="ORF">HK414_12410</name>
</gene>
<dbReference type="InterPro" id="IPR006076">
    <property type="entry name" value="FAD-dep_OxRdtase"/>
</dbReference>
<sequence length="424" mass="45862">MKIAIVGAGIIGVTTAYELAADGHEVTVFERHGAAALETSFANAGVVAPGYVTPWAAPGMPGKVMRYLFSRHAPVRVCLPLAGHELRWMLRWRKACDIDTYTANRARLQRLAFYSRSRLHQLVEDLQLKYDRSTGYMVLLRSEKDRKLVQPGLQVLRDAGVKFAEIDAEKARTIEPALNPDTAFLGAIHLPDDEVGNCRQFALLLKGRAQDLGARFEFNCAVAPLDPANPTELHVTAGKDAHPTRRKFDAVVVCSGMASAALLRPVGLRIPLAAVHGYSVSAPIREPLNAPRSGLMDERYKVAISRLGNRVRVAGSAEIGGDPNTRRPAAIQTLYKVLHDWFPGAAQLANTGSGVQEWKGARPMLPDGPPLLGATGIPGVWINIGHGSSGWALSCGSARAVADLISRRPAEVELEGLGVERLLY</sequence>
<keyword evidence="2" id="KW-0560">Oxidoreductase</keyword>
<proteinExistence type="inferred from homology"/>
<evidence type="ECO:0000259" key="3">
    <source>
        <dbReference type="Pfam" id="PF01266"/>
    </source>
</evidence>
<evidence type="ECO:0000313" key="4">
    <source>
        <dbReference type="EMBL" id="QJW84318.1"/>
    </source>
</evidence>
<dbReference type="SUPFAM" id="SSF54373">
    <property type="entry name" value="FAD-linked reductases, C-terminal domain"/>
    <property type="match status" value="1"/>
</dbReference>
<evidence type="ECO:0000256" key="1">
    <source>
        <dbReference type="ARBA" id="ARBA00009410"/>
    </source>
</evidence>
<feature type="domain" description="FAD dependent oxidoreductase" evidence="3">
    <location>
        <begin position="2"/>
        <end position="404"/>
    </location>
</feature>
<reference evidence="4 5" key="1">
    <citation type="submission" date="2020-05" db="EMBL/GenBank/DDBJ databases">
        <title>Ramlibacter rhizophilus sp. nov., isolated from rhizosphere soil of national flower Mugunghwa from South Korea.</title>
        <authorList>
            <person name="Zheng-Fei Y."/>
            <person name="Huan T."/>
        </authorList>
    </citation>
    <scope>NUCLEOTIDE SEQUENCE [LARGE SCALE GENOMIC DNA]</scope>
    <source>
        <strain evidence="4 5">H242</strain>
    </source>
</reference>
<dbReference type="Proteomes" id="UP000500826">
    <property type="component" value="Chromosome"/>
</dbReference>
<keyword evidence="5" id="KW-1185">Reference proteome</keyword>
<name>A0ABX6P2L5_9BURK</name>
<evidence type="ECO:0000256" key="2">
    <source>
        <dbReference type="ARBA" id="ARBA00023002"/>
    </source>
</evidence>
<dbReference type="PANTHER" id="PTHR13847:SF280">
    <property type="entry name" value="D-AMINO ACID DEHYDROGENASE"/>
    <property type="match status" value="1"/>
</dbReference>
<dbReference type="EMBL" id="CP053418">
    <property type="protein sequence ID" value="QJW84318.1"/>
    <property type="molecule type" value="Genomic_DNA"/>
</dbReference>
<dbReference type="NCBIfam" id="NF001933">
    <property type="entry name" value="PRK00711.1"/>
    <property type="match status" value="1"/>
</dbReference>
<dbReference type="PANTHER" id="PTHR13847">
    <property type="entry name" value="SARCOSINE DEHYDROGENASE-RELATED"/>
    <property type="match status" value="1"/>
</dbReference>
<accession>A0ABX6P2L5</accession>
<dbReference type="Gene3D" id="3.30.9.10">
    <property type="entry name" value="D-Amino Acid Oxidase, subunit A, domain 2"/>
    <property type="match status" value="1"/>
</dbReference>
<dbReference type="InterPro" id="IPR036188">
    <property type="entry name" value="FAD/NAD-bd_sf"/>
</dbReference>
<comment type="similarity">
    <text evidence="1">Belongs to the DadA oxidoreductase family.</text>
</comment>
<dbReference type="SUPFAM" id="SSF51905">
    <property type="entry name" value="FAD/NAD(P)-binding domain"/>
    <property type="match status" value="1"/>
</dbReference>
<organism evidence="4 5">
    <name type="scientific">Ramlibacter terrae</name>
    <dbReference type="NCBI Taxonomy" id="2732511"/>
    <lineage>
        <taxon>Bacteria</taxon>
        <taxon>Pseudomonadati</taxon>
        <taxon>Pseudomonadota</taxon>
        <taxon>Betaproteobacteria</taxon>
        <taxon>Burkholderiales</taxon>
        <taxon>Comamonadaceae</taxon>
        <taxon>Ramlibacter</taxon>
    </lineage>
</organism>
<protein>
    <submittedName>
        <fullName evidence="4">D-amino acid dehydrogenase</fullName>
    </submittedName>
</protein>
<dbReference type="Gene3D" id="3.50.50.60">
    <property type="entry name" value="FAD/NAD(P)-binding domain"/>
    <property type="match status" value="2"/>
</dbReference>